<organism evidence="2 3">
    <name type="scientific">Prorocentrum cordatum</name>
    <dbReference type="NCBI Taxonomy" id="2364126"/>
    <lineage>
        <taxon>Eukaryota</taxon>
        <taxon>Sar</taxon>
        <taxon>Alveolata</taxon>
        <taxon>Dinophyceae</taxon>
        <taxon>Prorocentrales</taxon>
        <taxon>Prorocentraceae</taxon>
        <taxon>Prorocentrum</taxon>
    </lineage>
</organism>
<evidence type="ECO:0000313" key="2">
    <source>
        <dbReference type="EMBL" id="CAK0824704.1"/>
    </source>
</evidence>
<keyword evidence="3" id="KW-1185">Reference proteome</keyword>
<gene>
    <name evidence="2" type="ORF">PCOR1329_LOCUS25039</name>
</gene>
<dbReference type="Proteomes" id="UP001189429">
    <property type="component" value="Unassembled WGS sequence"/>
</dbReference>
<evidence type="ECO:0008006" key="4">
    <source>
        <dbReference type="Google" id="ProtNLM"/>
    </source>
</evidence>
<protein>
    <recommendedName>
        <fullName evidence="4">Cellulase</fullName>
    </recommendedName>
</protein>
<dbReference type="EMBL" id="CAUYUJ010008702">
    <property type="protein sequence ID" value="CAK0824704.1"/>
    <property type="molecule type" value="Genomic_DNA"/>
</dbReference>
<evidence type="ECO:0000313" key="3">
    <source>
        <dbReference type="Proteomes" id="UP001189429"/>
    </source>
</evidence>
<name>A0ABN9RZA1_9DINO</name>
<feature type="non-terminal residue" evidence="2">
    <location>
        <position position="1"/>
    </location>
</feature>
<evidence type="ECO:0000256" key="1">
    <source>
        <dbReference type="SAM" id="MobiDB-lite"/>
    </source>
</evidence>
<comment type="caution">
    <text evidence="2">The sequence shown here is derived from an EMBL/GenBank/DDBJ whole genome shotgun (WGS) entry which is preliminary data.</text>
</comment>
<feature type="region of interest" description="Disordered" evidence="1">
    <location>
        <begin position="127"/>
        <end position="192"/>
    </location>
</feature>
<reference evidence="2" key="1">
    <citation type="submission" date="2023-10" db="EMBL/GenBank/DDBJ databases">
        <authorList>
            <person name="Chen Y."/>
            <person name="Shah S."/>
            <person name="Dougan E. K."/>
            <person name="Thang M."/>
            <person name="Chan C."/>
        </authorList>
    </citation>
    <scope>NUCLEOTIDE SEQUENCE [LARGE SCALE GENOMIC DNA]</scope>
</reference>
<proteinExistence type="predicted"/>
<accession>A0ABN9RZA1</accession>
<sequence length="192" mass="19949">PQLTAAVWCWDKQNENGEGVKDPNRYWDDGAGGGPWMYWESFWAPTEPGAVALQGPAFGDAAGAMLAPLMDPSGTAAPARPLGADEAYAAAMMNQPEAPQAVGSTAIGQATGPTRWCTSSTCGAATCRARGRAPTSGAPRRGWPSPRWRPWSTPSASGPSSTARARAFVAARRTSCGGTPRSPTRASTSSPR</sequence>